<name>A0A7D8UPB8_9HELO</name>
<feature type="transmembrane region" description="Helical" evidence="7">
    <location>
        <begin position="26"/>
        <end position="44"/>
    </location>
</feature>
<feature type="region of interest" description="Disordered" evidence="6">
    <location>
        <begin position="125"/>
        <end position="164"/>
    </location>
</feature>
<keyword evidence="2 7" id="KW-0812">Transmembrane</keyword>
<dbReference type="OrthoDB" id="5022096at2759"/>
<evidence type="ECO:0000256" key="6">
    <source>
        <dbReference type="SAM" id="MobiDB-lite"/>
    </source>
</evidence>
<proteinExistence type="inferred from homology"/>
<reference evidence="9 10" key="1">
    <citation type="submission" date="2018-05" db="EMBL/GenBank/DDBJ databases">
        <title>Whole genome sequencing for identification of molecular markers to develop diagnostic detection tools for the regulated plant pathogen Lachnellula willkommii.</title>
        <authorList>
            <person name="Giroux E."/>
            <person name="Bilodeau G."/>
        </authorList>
    </citation>
    <scope>NUCLEOTIDE SEQUENCE [LARGE SCALE GENOMIC DNA]</scope>
    <source>
        <strain evidence="9 10">CBS 625.97</strain>
    </source>
</reference>
<evidence type="ECO:0000256" key="3">
    <source>
        <dbReference type="ARBA" id="ARBA00022989"/>
    </source>
</evidence>
<keyword evidence="3 7" id="KW-1133">Transmembrane helix</keyword>
<evidence type="ECO:0000256" key="1">
    <source>
        <dbReference type="ARBA" id="ARBA00004141"/>
    </source>
</evidence>
<comment type="similarity">
    <text evidence="5">Belongs to the SAT4 family.</text>
</comment>
<dbReference type="Proteomes" id="UP000481288">
    <property type="component" value="Unassembled WGS sequence"/>
</dbReference>
<evidence type="ECO:0000259" key="8">
    <source>
        <dbReference type="Pfam" id="PF20684"/>
    </source>
</evidence>
<dbReference type="AlphaFoldDB" id="A0A7D8UPB8"/>
<evidence type="ECO:0000313" key="9">
    <source>
        <dbReference type="EMBL" id="TVY52282.1"/>
    </source>
</evidence>
<gene>
    <name evidence="9" type="ORF">LCER1_G006768</name>
</gene>
<feature type="domain" description="Rhodopsin" evidence="8">
    <location>
        <begin position="1"/>
        <end position="80"/>
    </location>
</feature>
<dbReference type="PANTHER" id="PTHR33048:SF167">
    <property type="entry name" value="INTEGRAL MEMBRANE PROTEIN"/>
    <property type="match status" value="1"/>
</dbReference>
<accession>A0A7D8UPB8</accession>
<sequence>MFTDFVFASLPIPVVIPLKINLRTKVSLIFILSLGYFACVASIVKEYYLSIFFANEDNQFIELNAGILAACLPTLRPLFATLLKNRSILKYSDINNRTKVGGARHRYLPQQDDKELLSMPSRSTFSGTVEEDHGVRTSGGNASFGDGRKLHGHDSVVSSSPMSRLGKAIEEDDGVGEDGVMSRPQGLHRAYVQRGHSRDWWDQRDWRDPGKGIFRTTEFSVTR</sequence>
<evidence type="ECO:0000313" key="10">
    <source>
        <dbReference type="Proteomes" id="UP000481288"/>
    </source>
</evidence>
<dbReference type="Pfam" id="PF20684">
    <property type="entry name" value="Fung_rhodopsin"/>
    <property type="match status" value="1"/>
</dbReference>
<dbReference type="PANTHER" id="PTHR33048">
    <property type="entry name" value="PTH11-LIKE INTEGRAL MEMBRANE PROTEIN (AFU_ORTHOLOGUE AFUA_5G11245)"/>
    <property type="match status" value="1"/>
</dbReference>
<keyword evidence="10" id="KW-1185">Reference proteome</keyword>
<dbReference type="InterPro" id="IPR049326">
    <property type="entry name" value="Rhodopsin_dom_fungi"/>
</dbReference>
<dbReference type="EMBL" id="QGMG01000643">
    <property type="protein sequence ID" value="TVY52282.1"/>
    <property type="molecule type" value="Genomic_DNA"/>
</dbReference>
<evidence type="ECO:0000256" key="2">
    <source>
        <dbReference type="ARBA" id="ARBA00022692"/>
    </source>
</evidence>
<organism evidence="9 10">
    <name type="scientific">Lachnellula cervina</name>
    <dbReference type="NCBI Taxonomy" id="1316786"/>
    <lineage>
        <taxon>Eukaryota</taxon>
        <taxon>Fungi</taxon>
        <taxon>Dikarya</taxon>
        <taxon>Ascomycota</taxon>
        <taxon>Pezizomycotina</taxon>
        <taxon>Leotiomycetes</taxon>
        <taxon>Helotiales</taxon>
        <taxon>Lachnaceae</taxon>
        <taxon>Lachnellula</taxon>
    </lineage>
</organism>
<protein>
    <recommendedName>
        <fullName evidence="8">Rhodopsin domain-containing protein</fullName>
    </recommendedName>
</protein>
<evidence type="ECO:0000256" key="4">
    <source>
        <dbReference type="ARBA" id="ARBA00023136"/>
    </source>
</evidence>
<dbReference type="GO" id="GO:0016020">
    <property type="term" value="C:membrane"/>
    <property type="evidence" value="ECO:0007669"/>
    <property type="project" value="UniProtKB-SubCell"/>
</dbReference>
<evidence type="ECO:0000256" key="7">
    <source>
        <dbReference type="SAM" id="Phobius"/>
    </source>
</evidence>
<keyword evidence="4 7" id="KW-0472">Membrane</keyword>
<comment type="caution">
    <text evidence="9">The sequence shown here is derived from an EMBL/GenBank/DDBJ whole genome shotgun (WGS) entry which is preliminary data.</text>
</comment>
<dbReference type="InterPro" id="IPR052337">
    <property type="entry name" value="SAT4-like"/>
</dbReference>
<evidence type="ECO:0000256" key="5">
    <source>
        <dbReference type="ARBA" id="ARBA00038359"/>
    </source>
</evidence>
<comment type="subcellular location">
    <subcellularLocation>
        <location evidence="1">Membrane</location>
        <topology evidence="1">Multi-pass membrane protein</topology>
    </subcellularLocation>
</comment>